<dbReference type="Gene3D" id="3.40.50.2000">
    <property type="entry name" value="Glycogen Phosphorylase B"/>
    <property type="match status" value="2"/>
</dbReference>
<reference evidence="4 5" key="1">
    <citation type="journal article" date="2021" name="Comput. Struct. Biotechnol. J.">
        <title>De novo genome assembly of the potent medicinal plant Rehmannia glutinosa using nanopore technology.</title>
        <authorList>
            <person name="Ma L."/>
            <person name="Dong C."/>
            <person name="Song C."/>
            <person name="Wang X."/>
            <person name="Zheng X."/>
            <person name="Niu Y."/>
            <person name="Chen S."/>
            <person name="Feng W."/>
        </authorList>
    </citation>
    <scope>NUCLEOTIDE SEQUENCE [LARGE SCALE GENOMIC DNA]</scope>
    <source>
        <strain evidence="4">DH-2019</strain>
    </source>
</reference>
<gene>
    <name evidence="4" type="ORF">DH2020_026157</name>
</gene>
<evidence type="ECO:0000256" key="1">
    <source>
        <dbReference type="ARBA" id="ARBA00009995"/>
    </source>
</evidence>
<dbReference type="PANTHER" id="PTHR11926">
    <property type="entry name" value="GLUCOSYL/GLUCURONOSYL TRANSFERASES"/>
    <property type="match status" value="1"/>
</dbReference>
<sequence>MYIELQQQTLMSNQEIRNDCNSLETLVVPTLKTGMMNMILGGSYPLERHINPSIQLTLNLASKGFIVTFINTHSTHHQITKANNYKQYDNVFAGSGLDIRYRTISDGFPLSFDRSLHREQFMVGRVHVFPAHVDEIVGELVDSDPRPTCLVADTFSTWGYDVARKYGLLFVSFWTQPALVLTLYLHLDLLKKSGHYDSKGESTPPRSDTFSKKNSNKDTIDYIPGVTPLKQRDLMSFLQETDTSKIMHWIIHKAFTDAKKADFIICNTVEELEPGPISVLKEKQPIYAIGPLFPSHFTNPAVEMNLWSESDCSRWLNNKPQGSVLYASFGSYAHSNKQDIETIANGLLLSGLSFIWVLRPGIVNSDVTEVLPNGFRENVGNRGLVVPWCKQNAVLSHSAVGGFLPCCGWNSILESIWVGVPLLCFPLVGDRITNRKMVVEDWEIGINLCADGKLGSSNEVAERIKLMMSGETCYELRKNIEQVRKKLENALSGNGSSQMNFDKFVTYVKAKIHRHNSEKKL</sequence>
<feature type="region of interest" description="Disordered" evidence="3">
    <location>
        <begin position="196"/>
        <end position="215"/>
    </location>
</feature>
<comment type="caution">
    <text evidence="4">The sequence shown here is derived from an EMBL/GenBank/DDBJ whole genome shotgun (WGS) entry which is preliminary data.</text>
</comment>
<evidence type="ECO:0000313" key="5">
    <source>
        <dbReference type="Proteomes" id="UP001318860"/>
    </source>
</evidence>
<name>A0ABR0W1G9_REHGL</name>
<dbReference type="PANTHER" id="PTHR11926:SF774">
    <property type="entry name" value="UDP-GLYCOSYLTRANSFERASE 85A1-RELATED"/>
    <property type="match status" value="1"/>
</dbReference>
<dbReference type="InterPro" id="IPR002213">
    <property type="entry name" value="UDP_glucos_trans"/>
</dbReference>
<evidence type="ECO:0000313" key="4">
    <source>
        <dbReference type="EMBL" id="KAK6140159.1"/>
    </source>
</evidence>
<evidence type="ECO:0008006" key="6">
    <source>
        <dbReference type="Google" id="ProtNLM"/>
    </source>
</evidence>
<dbReference type="EMBL" id="JABTTQ020000348">
    <property type="protein sequence ID" value="KAK6140159.1"/>
    <property type="molecule type" value="Genomic_DNA"/>
</dbReference>
<dbReference type="Pfam" id="PF00201">
    <property type="entry name" value="UDPGT"/>
    <property type="match status" value="1"/>
</dbReference>
<dbReference type="SUPFAM" id="SSF53756">
    <property type="entry name" value="UDP-Glycosyltransferase/glycogen phosphorylase"/>
    <property type="match status" value="1"/>
</dbReference>
<proteinExistence type="inferred from homology"/>
<evidence type="ECO:0000256" key="3">
    <source>
        <dbReference type="SAM" id="MobiDB-lite"/>
    </source>
</evidence>
<evidence type="ECO:0000256" key="2">
    <source>
        <dbReference type="ARBA" id="ARBA00022679"/>
    </source>
</evidence>
<dbReference type="Proteomes" id="UP001318860">
    <property type="component" value="Unassembled WGS sequence"/>
</dbReference>
<accession>A0ABR0W1G9</accession>
<comment type="similarity">
    <text evidence="1">Belongs to the UDP-glycosyltransferase family.</text>
</comment>
<keyword evidence="5" id="KW-1185">Reference proteome</keyword>
<protein>
    <recommendedName>
        <fullName evidence="6">Glycosyltransferase</fullName>
    </recommendedName>
</protein>
<organism evidence="4 5">
    <name type="scientific">Rehmannia glutinosa</name>
    <name type="common">Chinese foxglove</name>
    <dbReference type="NCBI Taxonomy" id="99300"/>
    <lineage>
        <taxon>Eukaryota</taxon>
        <taxon>Viridiplantae</taxon>
        <taxon>Streptophyta</taxon>
        <taxon>Embryophyta</taxon>
        <taxon>Tracheophyta</taxon>
        <taxon>Spermatophyta</taxon>
        <taxon>Magnoliopsida</taxon>
        <taxon>eudicotyledons</taxon>
        <taxon>Gunneridae</taxon>
        <taxon>Pentapetalae</taxon>
        <taxon>asterids</taxon>
        <taxon>lamiids</taxon>
        <taxon>Lamiales</taxon>
        <taxon>Orobanchaceae</taxon>
        <taxon>Rehmannieae</taxon>
        <taxon>Rehmannia</taxon>
    </lineage>
</organism>
<keyword evidence="2" id="KW-0808">Transferase</keyword>
<dbReference type="CDD" id="cd03784">
    <property type="entry name" value="GT1_Gtf-like"/>
    <property type="match status" value="1"/>
</dbReference>